<gene>
    <name evidence="8" type="ORF">CWD77_04490</name>
</gene>
<evidence type="ECO:0000256" key="1">
    <source>
        <dbReference type="ARBA" id="ARBA00022475"/>
    </source>
</evidence>
<sequence>MKHLFLSDVHLGAFTDDENERLEKDLISLIEYAIENKIHLHILGDLFDYWMEFGATIPNYGRNVLDHFENYNLKLAPATYITGNHDNWTLGYFKKIGFDVHSDFKELNTGAHSFFLHHGDGLADPEYNLQRPLVHKVLRHPLFTSAYRKIFNPDTGIDLMKQFSDFSRANPDQKPDRLNRWSKSFLKNTSYDFVVSGHDHIARVETFSFGTYINLGTFYGDKTVALYNNNQLSLVRWDAEYRQLKTVNTLHE</sequence>
<evidence type="ECO:0000256" key="6">
    <source>
        <dbReference type="ARBA" id="ARBA00023211"/>
    </source>
</evidence>
<dbReference type="InterPro" id="IPR029052">
    <property type="entry name" value="Metallo-depent_PP-like"/>
</dbReference>
<dbReference type="OrthoDB" id="9802481at2"/>
<dbReference type="GO" id="GO:0008758">
    <property type="term" value="F:UDP-2,3-diacylglucosamine hydrolase activity"/>
    <property type="evidence" value="ECO:0007669"/>
    <property type="project" value="TreeGrafter"/>
</dbReference>
<dbReference type="AlphaFoldDB" id="A0A2N0VKL3"/>
<dbReference type="RefSeq" id="WP_101072016.1">
    <property type="nucleotide sequence ID" value="NZ_PISP01000001.1"/>
</dbReference>
<keyword evidence="5" id="KW-0472">Membrane</keyword>
<organism evidence="8 9">
    <name type="scientific">Rhodohalobacter barkolensis</name>
    <dbReference type="NCBI Taxonomy" id="2053187"/>
    <lineage>
        <taxon>Bacteria</taxon>
        <taxon>Pseudomonadati</taxon>
        <taxon>Balneolota</taxon>
        <taxon>Balneolia</taxon>
        <taxon>Balneolales</taxon>
        <taxon>Balneolaceae</taxon>
        <taxon>Rhodohalobacter</taxon>
    </lineage>
</organism>
<comment type="caution">
    <text evidence="8">The sequence shown here is derived from an EMBL/GenBank/DDBJ whole genome shotgun (WGS) entry which is preliminary data.</text>
</comment>
<keyword evidence="2" id="KW-0997">Cell inner membrane</keyword>
<evidence type="ECO:0000259" key="7">
    <source>
        <dbReference type="Pfam" id="PF00149"/>
    </source>
</evidence>
<dbReference type="EMBL" id="PISP01000001">
    <property type="protein sequence ID" value="PKD44728.1"/>
    <property type="molecule type" value="Genomic_DNA"/>
</dbReference>
<dbReference type="PANTHER" id="PTHR34990:SF1">
    <property type="entry name" value="UDP-2,3-DIACYLGLUCOSAMINE HYDROLASE"/>
    <property type="match status" value="1"/>
</dbReference>
<evidence type="ECO:0000256" key="3">
    <source>
        <dbReference type="ARBA" id="ARBA00022723"/>
    </source>
</evidence>
<reference evidence="8 9" key="1">
    <citation type="submission" date="2017-11" db="EMBL/GenBank/DDBJ databases">
        <title>Rhodohalobacter 15182 sp. nov., isolated from a salt lake.</title>
        <authorList>
            <person name="Han S."/>
        </authorList>
    </citation>
    <scope>NUCLEOTIDE SEQUENCE [LARGE SCALE GENOMIC DNA]</scope>
    <source>
        <strain evidence="8 9">15182</strain>
    </source>
</reference>
<keyword evidence="9" id="KW-1185">Reference proteome</keyword>
<keyword evidence="3" id="KW-0479">Metal-binding</keyword>
<dbReference type="SUPFAM" id="SSF56300">
    <property type="entry name" value="Metallo-dependent phosphatases"/>
    <property type="match status" value="1"/>
</dbReference>
<dbReference type="GO" id="GO:0016020">
    <property type="term" value="C:membrane"/>
    <property type="evidence" value="ECO:0007669"/>
    <property type="project" value="GOC"/>
</dbReference>
<dbReference type="PANTHER" id="PTHR34990">
    <property type="entry name" value="UDP-2,3-DIACYLGLUCOSAMINE HYDROLASE-RELATED"/>
    <property type="match status" value="1"/>
</dbReference>
<dbReference type="InterPro" id="IPR043461">
    <property type="entry name" value="LpxH-like"/>
</dbReference>
<proteinExistence type="predicted"/>
<keyword evidence="1" id="KW-1003">Cell membrane</keyword>
<dbReference type="InterPro" id="IPR004843">
    <property type="entry name" value="Calcineurin-like_PHP"/>
</dbReference>
<keyword evidence="4" id="KW-0378">Hydrolase</keyword>
<keyword evidence="6" id="KW-0464">Manganese</keyword>
<feature type="domain" description="Calcineurin-like phosphoesterase" evidence="7">
    <location>
        <begin position="1"/>
        <end position="201"/>
    </location>
</feature>
<protein>
    <recommendedName>
        <fullName evidence="7">Calcineurin-like phosphoesterase domain-containing protein</fullName>
    </recommendedName>
</protein>
<dbReference type="Gene3D" id="3.60.21.10">
    <property type="match status" value="1"/>
</dbReference>
<evidence type="ECO:0000256" key="4">
    <source>
        <dbReference type="ARBA" id="ARBA00022801"/>
    </source>
</evidence>
<evidence type="ECO:0000256" key="2">
    <source>
        <dbReference type="ARBA" id="ARBA00022519"/>
    </source>
</evidence>
<evidence type="ECO:0000256" key="5">
    <source>
        <dbReference type="ARBA" id="ARBA00023136"/>
    </source>
</evidence>
<accession>A0A2N0VKL3</accession>
<dbReference type="Pfam" id="PF00149">
    <property type="entry name" value="Metallophos"/>
    <property type="match status" value="1"/>
</dbReference>
<dbReference type="GO" id="GO:0046872">
    <property type="term" value="F:metal ion binding"/>
    <property type="evidence" value="ECO:0007669"/>
    <property type="project" value="UniProtKB-KW"/>
</dbReference>
<dbReference type="Proteomes" id="UP000233398">
    <property type="component" value="Unassembled WGS sequence"/>
</dbReference>
<evidence type="ECO:0000313" key="9">
    <source>
        <dbReference type="Proteomes" id="UP000233398"/>
    </source>
</evidence>
<dbReference type="GO" id="GO:0009245">
    <property type="term" value="P:lipid A biosynthetic process"/>
    <property type="evidence" value="ECO:0007669"/>
    <property type="project" value="TreeGrafter"/>
</dbReference>
<name>A0A2N0VKL3_9BACT</name>
<evidence type="ECO:0000313" key="8">
    <source>
        <dbReference type="EMBL" id="PKD44728.1"/>
    </source>
</evidence>